<keyword evidence="6 11" id="KW-0879">Wnt signaling pathway</keyword>
<organism evidence="14 15">
    <name type="scientific">Hemibagrus guttatus</name>
    <dbReference type="NCBI Taxonomy" id="175788"/>
    <lineage>
        <taxon>Eukaryota</taxon>
        <taxon>Metazoa</taxon>
        <taxon>Chordata</taxon>
        <taxon>Craniata</taxon>
        <taxon>Vertebrata</taxon>
        <taxon>Euteleostomi</taxon>
        <taxon>Actinopterygii</taxon>
        <taxon>Neopterygii</taxon>
        <taxon>Teleostei</taxon>
        <taxon>Ostariophysi</taxon>
        <taxon>Siluriformes</taxon>
        <taxon>Bagridae</taxon>
        <taxon>Hemibagrus</taxon>
    </lineage>
</organism>
<comment type="similarity">
    <text evidence="2 11">Belongs to the Wnt family.</text>
</comment>
<evidence type="ECO:0000313" key="14">
    <source>
        <dbReference type="EMBL" id="KAK3546374.1"/>
    </source>
</evidence>
<keyword evidence="9" id="KW-0325">Glycoprotein</keyword>
<dbReference type="Pfam" id="PF03372">
    <property type="entry name" value="Exo_endo_phos"/>
    <property type="match status" value="1"/>
</dbReference>
<dbReference type="InterPro" id="IPR013303">
    <property type="entry name" value="Wnt9a"/>
</dbReference>
<feature type="region of interest" description="Disordered" evidence="12">
    <location>
        <begin position="820"/>
        <end position="842"/>
    </location>
</feature>
<keyword evidence="15" id="KW-1185">Reference proteome</keyword>
<accession>A0AAE0R844</accession>
<dbReference type="SUPFAM" id="SSF56219">
    <property type="entry name" value="DNase I-like"/>
    <property type="match status" value="1"/>
</dbReference>
<evidence type="ECO:0000256" key="2">
    <source>
        <dbReference type="ARBA" id="ARBA00005683"/>
    </source>
</evidence>
<dbReference type="CDD" id="cd09076">
    <property type="entry name" value="L1-EN"/>
    <property type="match status" value="1"/>
</dbReference>
<evidence type="ECO:0000256" key="8">
    <source>
        <dbReference type="ARBA" id="ARBA00023157"/>
    </source>
</evidence>
<keyword evidence="3 11" id="KW-0217">Developmental protein</keyword>
<evidence type="ECO:0000256" key="7">
    <source>
        <dbReference type="ARBA" id="ARBA00022729"/>
    </source>
</evidence>
<dbReference type="GO" id="GO:0005615">
    <property type="term" value="C:extracellular space"/>
    <property type="evidence" value="ECO:0007669"/>
    <property type="project" value="TreeGrafter"/>
</dbReference>
<dbReference type="GO" id="GO:0005125">
    <property type="term" value="F:cytokine activity"/>
    <property type="evidence" value="ECO:0007669"/>
    <property type="project" value="TreeGrafter"/>
</dbReference>
<dbReference type="GO" id="GO:0005109">
    <property type="term" value="F:frizzled binding"/>
    <property type="evidence" value="ECO:0007669"/>
    <property type="project" value="TreeGrafter"/>
</dbReference>
<keyword evidence="10" id="KW-0449">Lipoprotein</keyword>
<comment type="function">
    <text evidence="11">Ligand for members of the frizzled family of seven transmembrane receptors.</text>
</comment>
<name>A0AAE0R844_9TELE</name>
<dbReference type="GO" id="GO:0030182">
    <property type="term" value="P:neuron differentiation"/>
    <property type="evidence" value="ECO:0007669"/>
    <property type="project" value="TreeGrafter"/>
</dbReference>
<dbReference type="InterPro" id="IPR018161">
    <property type="entry name" value="Wnt_CS"/>
</dbReference>
<gene>
    <name evidence="14" type="ORF">QTP70_026165</name>
</gene>
<dbReference type="PANTHER" id="PTHR12027">
    <property type="entry name" value="WNT RELATED"/>
    <property type="match status" value="1"/>
</dbReference>
<dbReference type="InterPro" id="IPR043158">
    <property type="entry name" value="Wnt_C"/>
</dbReference>
<evidence type="ECO:0000259" key="13">
    <source>
        <dbReference type="Pfam" id="PF03372"/>
    </source>
</evidence>
<dbReference type="PRINTS" id="PR01894">
    <property type="entry name" value="WNT14PROTEIN"/>
</dbReference>
<dbReference type="GO" id="GO:0045165">
    <property type="term" value="P:cell fate commitment"/>
    <property type="evidence" value="ECO:0007669"/>
    <property type="project" value="TreeGrafter"/>
</dbReference>
<dbReference type="InterPro" id="IPR005817">
    <property type="entry name" value="Wnt"/>
</dbReference>
<dbReference type="InterPro" id="IPR005135">
    <property type="entry name" value="Endo/exonuclease/phosphatase"/>
</dbReference>
<dbReference type="PROSITE" id="PS00246">
    <property type="entry name" value="WNT1"/>
    <property type="match status" value="1"/>
</dbReference>
<evidence type="ECO:0000256" key="1">
    <source>
        <dbReference type="ARBA" id="ARBA00004498"/>
    </source>
</evidence>
<keyword evidence="8" id="KW-1015">Disulfide bond</keyword>
<evidence type="ECO:0000256" key="12">
    <source>
        <dbReference type="SAM" id="MobiDB-lite"/>
    </source>
</evidence>
<proteinExistence type="inferred from homology"/>
<dbReference type="GO" id="GO:0060070">
    <property type="term" value="P:canonical Wnt signaling pathway"/>
    <property type="evidence" value="ECO:0007669"/>
    <property type="project" value="TreeGrafter"/>
</dbReference>
<evidence type="ECO:0000256" key="9">
    <source>
        <dbReference type="ARBA" id="ARBA00023180"/>
    </source>
</evidence>
<comment type="subcellular location">
    <subcellularLocation>
        <location evidence="1 11">Secreted</location>
        <location evidence="1 11">Extracellular space</location>
        <location evidence="1 11">Extracellular matrix</location>
    </subcellularLocation>
</comment>
<dbReference type="Gene3D" id="3.30.2460.20">
    <property type="match status" value="1"/>
</dbReference>
<dbReference type="PRINTS" id="PR01349">
    <property type="entry name" value="WNTPROTEIN"/>
</dbReference>
<dbReference type="InterPro" id="IPR036691">
    <property type="entry name" value="Endo/exonu/phosph_ase_sf"/>
</dbReference>
<keyword evidence="5" id="KW-0272">Extracellular matrix</keyword>
<dbReference type="Proteomes" id="UP001274896">
    <property type="component" value="Unassembled WGS sequence"/>
</dbReference>
<comment type="caution">
    <text evidence="14">The sequence shown here is derived from an EMBL/GenBank/DDBJ whole genome shotgun (WGS) entry which is preliminary data.</text>
</comment>
<sequence>MTAFGIVDLQGTGGNWATVGGRSRGGRRVHRQREKRKGKSVGLRIGTLNVGTMTGKGRELADMMERRKVDILCVQETRWKGGSKARSIGAGFKLFYYGVDSKRNGVGVVLKEEFVRNVLEVKRVSDRVMSLKLEIEGVMLNVVSGYAPQVGCELEEKERFWSELDEVMESIPTGERVVIGADFNGHVGDGNTGDDEVMGKFGVKERNLEGQMVQHVKLDSVSLNKAGHKSGETLLYIKQWPAAGAGAQTERNGLLQRRCKMLDGRVAVRAWSTLTLIAALCSLPPPSHAYFGRRKVGILQTGNKESWDLETGGEEYWRLETSLGNKESWDLETGGEEYWRLETSLGNKESWDLETGGEEYWRLETSLGNKESWDLETGGEEYWRLETSLGNKESWDLETGGEEYWRLETSLGNKESWDLETGGEEYWRLETSLGNKESWDLETGGEEYWRLETSLGNKESWDLETGGEEYWRLETSLGNKESWDLETGGEEYWRLETSLGNKESWDLETGGEEYWRLETSLGNKESWDLETGGEEYWRLETSLGNKESWDLETGGEEYWRLETSLGNKESWDLESRKEENKTKSLRLITKGKEEVKLTGNEPLSMLPLSFQPEEGPVRAHYKLCDRLKLEKKQRRMCRRDPGVAETLMEAISHSAQECQYQFRFERWNCTLEGRYRANILKRGFKETAFLYAISSAGLTHAMAKACSAGRMERCTCDEAPDLENRKAWQWGGCGDNLKYSNKFVKDFLGKRSNKDLRARVDMHNSHVGMKVIKSGVDTTCKCHGVSGSCTVQTCWRQLAPFHKIGMVLKQRYETALKVASATNQAKGEGEPPHTPPRTRAEPFSRTSDLLHIEDSPNFCQASMYSAGTAARKCHKDKNCDAICCGRGHNTQSRVLTRPCQCQVRWCCYVECKQCTQKEEVYTCKG</sequence>
<reference evidence="14" key="1">
    <citation type="submission" date="2023-06" db="EMBL/GenBank/DDBJ databases">
        <title>Male Hemibagrus guttatus genome.</title>
        <authorList>
            <person name="Bian C."/>
        </authorList>
    </citation>
    <scope>NUCLEOTIDE SEQUENCE</scope>
    <source>
        <strain evidence="14">Male_cb2023</strain>
        <tissue evidence="14">Muscle</tissue>
    </source>
</reference>
<evidence type="ECO:0000256" key="4">
    <source>
        <dbReference type="ARBA" id="ARBA00022525"/>
    </source>
</evidence>
<dbReference type="Pfam" id="PF00110">
    <property type="entry name" value="wnt"/>
    <property type="match status" value="1"/>
</dbReference>
<dbReference type="GO" id="GO:0003824">
    <property type="term" value="F:catalytic activity"/>
    <property type="evidence" value="ECO:0007669"/>
    <property type="project" value="InterPro"/>
</dbReference>
<keyword evidence="4" id="KW-0964">Secreted</keyword>
<evidence type="ECO:0000256" key="10">
    <source>
        <dbReference type="ARBA" id="ARBA00023288"/>
    </source>
</evidence>
<dbReference type="PANTHER" id="PTHR12027:SF75">
    <property type="entry name" value="PROTEIN WNT-9A"/>
    <property type="match status" value="1"/>
</dbReference>
<dbReference type="SMART" id="SM00097">
    <property type="entry name" value="WNT1"/>
    <property type="match status" value="1"/>
</dbReference>
<evidence type="ECO:0000256" key="3">
    <source>
        <dbReference type="ARBA" id="ARBA00022473"/>
    </source>
</evidence>
<dbReference type="Gene3D" id="3.60.10.10">
    <property type="entry name" value="Endonuclease/exonuclease/phosphatase"/>
    <property type="match status" value="1"/>
</dbReference>
<evidence type="ECO:0000256" key="11">
    <source>
        <dbReference type="RuleBase" id="RU003500"/>
    </source>
</evidence>
<feature type="domain" description="Endonuclease/exonuclease/phosphatase" evidence="13">
    <location>
        <begin position="47"/>
        <end position="192"/>
    </location>
</feature>
<dbReference type="GO" id="GO:0048513">
    <property type="term" value="P:animal organ development"/>
    <property type="evidence" value="ECO:0007669"/>
    <property type="project" value="UniProtKB-ARBA"/>
</dbReference>
<evidence type="ECO:0000256" key="5">
    <source>
        <dbReference type="ARBA" id="ARBA00022530"/>
    </source>
</evidence>
<evidence type="ECO:0000313" key="15">
    <source>
        <dbReference type="Proteomes" id="UP001274896"/>
    </source>
</evidence>
<dbReference type="EMBL" id="JAUCMX010000005">
    <property type="protein sequence ID" value="KAK3546374.1"/>
    <property type="molecule type" value="Genomic_DNA"/>
</dbReference>
<evidence type="ECO:0000256" key="6">
    <source>
        <dbReference type="ARBA" id="ARBA00022687"/>
    </source>
</evidence>
<keyword evidence="7" id="KW-0732">Signal</keyword>
<dbReference type="FunFam" id="3.30.2460.20:FF:000002">
    <property type="entry name" value="Protein Wnt"/>
    <property type="match status" value="1"/>
</dbReference>
<dbReference type="AlphaFoldDB" id="A0AAE0R844"/>
<protein>
    <recommendedName>
        <fullName evidence="11">Protein Wnt</fullName>
    </recommendedName>
</protein>